<comment type="caution">
    <text evidence="2">The sequence shown here is derived from an EMBL/GenBank/DDBJ whole genome shotgun (WGS) entry which is preliminary data.</text>
</comment>
<dbReference type="EMBL" id="JACCAC010000001">
    <property type="protein sequence ID" value="NYG55771.1"/>
    <property type="molecule type" value="Genomic_DNA"/>
</dbReference>
<gene>
    <name evidence="2" type="ORF">BJ989_002075</name>
</gene>
<feature type="region of interest" description="Disordered" evidence="1">
    <location>
        <begin position="1"/>
        <end position="21"/>
    </location>
</feature>
<dbReference type="InterPro" id="IPR006311">
    <property type="entry name" value="TAT_signal"/>
</dbReference>
<sequence>MSVPPAARPSRATSRAPRATLGRALRRGLRRGLAAGAVTAVAAGLLAGVGPLAGAPTALPDPSAPSARTDRLVPVAAAAPSPPFRTFSLNVAFPMGVAKARADMRKAMNRLGAAAGGFQEMSDAEDRQALIELCQELDWGWYMPVGQGVTIPVVFDRSRFRLIEGRSTKVHDAVGKNAPSRWINTVRLRETATGKVFGVINTHTIAQASRDAQASNPERIPYLRQHLAMLRVEIQDLFATTEHTVAMGDWNVNYLADRRRQVAGLPTRALGDLVNFDMPLVGSRGTRSLLDYIVSLKRGSGISRVDTRIVRGFNSDHDAVVATYAPVDVLAAGPLLTRPQGGVHDRRSVPEKWVRAIGGAEPGAVLSVATPRLEDAGVVTALLAAHARGVAVRVLLDGGARTEREQLLLGALGEDPAAASWLRAAVTDGPASRLSFLLADRTGGTTALAITGSTALDGTVTTTLADALLTSTDGLYAALLAAFDRLAVGGAPASPATPVFAGGGYQLTTFPVAGGDPVLDALAPVKCRRATGARNRDGRTQVRVSVNGFSGRRGAAIAERLAGKARLGCDVRVIAGPWTGRGVERTLHKAGVRVLRAPTTQTLLLVDGRYGRHADRQLTWTGSAHWGDSGLTAPAHTLRVVGEETLLAYRAQFDGRWARG</sequence>
<dbReference type="RefSeq" id="WP_179518161.1">
    <property type="nucleotide sequence ID" value="NZ_JACCAC010000001.1"/>
</dbReference>
<evidence type="ECO:0008006" key="4">
    <source>
        <dbReference type="Google" id="ProtNLM"/>
    </source>
</evidence>
<dbReference type="Proteomes" id="UP000544110">
    <property type="component" value="Unassembled WGS sequence"/>
</dbReference>
<evidence type="ECO:0000256" key="1">
    <source>
        <dbReference type="SAM" id="MobiDB-lite"/>
    </source>
</evidence>
<organism evidence="2 3">
    <name type="scientific">Nocardioides perillae</name>
    <dbReference type="NCBI Taxonomy" id="1119534"/>
    <lineage>
        <taxon>Bacteria</taxon>
        <taxon>Bacillati</taxon>
        <taxon>Actinomycetota</taxon>
        <taxon>Actinomycetes</taxon>
        <taxon>Propionibacteriales</taxon>
        <taxon>Nocardioidaceae</taxon>
        <taxon>Nocardioides</taxon>
    </lineage>
</organism>
<proteinExistence type="predicted"/>
<dbReference type="Gene3D" id="3.60.10.10">
    <property type="entry name" value="Endonuclease/exonuclease/phosphatase"/>
    <property type="match status" value="1"/>
</dbReference>
<dbReference type="Gene3D" id="3.30.870.10">
    <property type="entry name" value="Endonuclease Chain A"/>
    <property type="match status" value="2"/>
</dbReference>
<accession>A0A7Y9RUV7</accession>
<dbReference type="SUPFAM" id="SSF56024">
    <property type="entry name" value="Phospholipase D/nuclease"/>
    <property type="match status" value="2"/>
</dbReference>
<evidence type="ECO:0000313" key="2">
    <source>
        <dbReference type="EMBL" id="NYG55771.1"/>
    </source>
</evidence>
<name>A0A7Y9RUV7_9ACTN</name>
<dbReference type="PROSITE" id="PS51318">
    <property type="entry name" value="TAT"/>
    <property type="match status" value="1"/>
</dbReference>
<dbReference type="InterPro" id="IPR036691">
    <property type="entry name" value="Endo/exonu/phosph_ase_sf"/>
</dbReference>
<evidence type="ECO:0000313" key="3">
    <source>
        <dbReference type="Proteomes" id="UP000544110"/>
    </source>
</evidence>
<keyword evidence="3" id="KW-1185">Reference proteome</keyword>
<reference evidence="2 3" key="1">
    <citation type="submission" date="2020-07" db="EMBL/GenBank/DDBJ databases">
        <title>Sequencing the genomes of 1000 actinobacteria strains.</title>
        <authorList>
            <person name="Klenk H.-P."/>
        </authorList>
    </citation>
    <scope>NUCLEOTIDE SEQUENCE [LARGE SCALE GENOMIC DNA]</scope>
    <source>
        <strain evidence="2 3">DSM 24552</strain>
    </source>
</reference>
<protein>
    <recommendedName>
        <fullName evidence="4">Endonuclease/exonuclease/phosphatase domain-containing protein</fullName>
    </recommendedName>
</protein>
<dbReference type="AlphaFoldDB" id="A0A7Y9RUV7"/>
<dbReference type="SUPFAM" id="SSF56219">
    <property type="entry name" value="DNase I-like"/>
    <property type="match status" value="1"/>
</dbReference>